<dbReference type="EMBL" id="VCAU01000076">
    <property type="protein sequence ID" value="KAF9886483.1"/>
    <property type="molecule type" value="Genomic_DNA"/>
</dbReference>
<evidence type="ECO:0000313" key="2">
    <source>
        <dbReference type="EMBL" id="KAF9886483.1"/>
    </source>
</evidence>
<reference evidence="2" key="2">
    <citation type="submission" date="2020-02" db="EMBL/GenBank/DDBJ databases">
        <authorList>
            <person name="Gilchrist C.L.M."/>
            <person name="Chooi Y.-H."/>
        </authorList>
    </citation>
    <scope>NUCLEOTIDE SEQUENCE</scope>
    <source>
        <strain evidence="2">MST-FP2251</strain>
    </source>
</reference>
<organism evidence="2 3">
    <name type="scientific">Aspergillus nanangensis</name>
    <dbReference type="NCBI Taxonomy" id="2582783"/>
    <lineage>
        <taxon>Eukaryota</taxon>
        <taxon>Fungi</taxon>
        <taxon>Dikarya</taxon>
        <taxon>Ascomycota</taxon>
        <taxon>Pezizomycotina</taxon>
        <taxon>Eurotiomycetes</taxon>
        <taxon>Eurotiomycetidae</taxon>
        <taxon>Eurotiales</taxon>
        <taxon>Aspergillaceae</taxon>
        <taxon>Aspergillus</taxon>
        <taxon>Aspergillus subgen. Circumdati</taxon>
    </lineage>
</organism>
<proteinExistence type="predicted"/>
<reference evidence="2" key="1">
    <citation type="journal article" date="2019" name="Beilstein J. Org. Chem.">
        <title>Nanangenines: drimane sesquiterpenoids as the dominant metabolite cohort of a novel Australian fungus, Aspergillus nanangensis.</title>
        <authorList>
            <person name="Lacey H.J."/>
            <person name="Gilchrist C.L.M."/>
            <person name="Crombie A."/>
            <person name="Kalaitzis J.A."/>
            <person name="Vuong D."/>
            <person name="Rutledge P.J."/>
            <person name="Turner P."/>
            <person name="Pitt J.I."/>
            <person name="Lacey E."/>
            <person name="Chooi Y.H."/>
            <person name="Piggott A.M."/>
        </authorList>
    </citation>
    <scope>NUCLEOTIDE SEQUENCE</scope>
    <source>
        <strain evidence="2">MST-FP2251</strain>
    </source>
</reference>
<feature type="chain" id="PRO_5042031056" evidence="1">
    <location>
        <begin position="22"/>
        <end position="237"/>
    </location>
</feature>
<dbReference type="AlphaFoldDB" id="A0AAD4GSK2"/>
<feature type="signal peptide" evidence="1">
    <location>
        <begin position="1"/>
        <end position="21"/>
    </location>
</feature>
<sequence length="237" mass="25358">MIFYTLIIAISLLGMGDNAFALLQTATGKPSNATSANDAVALPESVLNSLPIIPVAGDSSSAIIQSSNSSLIEARPEIDQGPTISLPEISSGLRYLVFTWPQNLTRRDQCTGGPFASPLTPWTNVKLLADRVCDFWFPNNQVFYVSAPLPAPGYVQVRIPFGPSLPSLNLKYQTVNPSPVTDLVTPLTSTICKKRFDSILAFATAPGNFQCPAPPNVNAGNDCDVTSRAACFTFFLS</sequence>
<dbReference type="Proteomes" id="UP001194746">
    <property type="component" value="Unassembled WGS sequence"/>
</dbReference>
<accession>A0AAD4GSK2</accession>
<gene>
    <name evidence="2" type="ORF">FE257_011390</name>
</gene>
<name>A0AAD4GSK2_ASPNN</name>
<keyword evidence="3" id="KW-1185">Reference proteome</keyword>
<comment type="caution">
    <text evidence="2">The sequence shown here is derived from an EMBL/GenBank/DDBJ whole genome shotgun (WGS) entry which is preliminary data.</text>
</comment>
<evidence type="ECO:0000313" key="3">
    <source>
        <dbReference type="Proteomes" id="UP001194746"/>
    </source>
</evidence>
<protein>
    <submittedName>
        <fullName evidence="2">Uncharacterized protein</fullName>
    </submittedName>
</protein>
<evidence type="ECO:0000256" key="1">
    <source>
        <dbReference type="SAM" id="SignalP"/>
    </source>
</evidence>
<keyword evidence="1" id="KW-0732">Signal</keyword>